<evidence type="ECO:0000256" key="9">
    <source>
        <dbReference type="PROSITE-ProRule" id="PRU00323"/>
    </source>
</evidence>
<dbReference type="InterPro" id="IPR050691">
    <property type="entry name" value="Hyaluronan_bind_Proteoglycan"/>
</dbReference>
<dbReference type="SUPFAM" id="SSF56436">
    <property type="entry name" value="C-type lectin-like"/>
    <property type="match status" value="2"/>
</dbReference>
<feature type="domain" description="Link" evidence="11">
    <location>
        <begin position="305"/>
        <end position="395"/>
    </location>
</feature>
<dbReference type="FunFam" id="3.10.100.10:FF:000002">
    <property type="entry name" value="Hyaluronan proteoglycan link protein 1"/>
    <property type="match status" value="1"/>
</dbReference>
<evidence type="ECO:0000256" key="4">
    <source>
        <dbReference type="ARBA" id="ARBA00022737"/>
    </source>
</evidence>
<dbReference type="SMART" id="SM00406">
    <property type="entry name" value="IGv"/>
    <property type="match status" value="1"/>
</dbReference>
<evidence type="ECO:0000256" key="6">
    <source>
        <dbReference type="ARBA" id="ARBA00023290"/>
    </source>
</evidence>
<evidence type="ECO:0000256" key="2">
    <source>
        <dbReference type="ARBA" id="ARBA00022525"/>
    </source>
</evidence>
<feature type="disulfide bond" evidence="9">
    <location>
        <begin position="350"/>
        <end position="371"/>
    </location>
</feature>
<dbReference type="OrthoDB" id="6431884at2759"/>
<reference evidence="12" key="1">
    <citation type="submission" date="2025-08" db="UniProtKB">
        <authorList>
            <consortium name="Ensembl"/>
        </authorList>
    </citation>
    <scope>IDENTIFICATION</scope>
</reference>
<dbReference type="SMART" id="SM00409">
    <property type="entry name" value="IG"/>
    <property type="match status" value="1"/>
</dbReference>
<dbReference type="GO" id="GO:0005615">
    <property type="term" value="C:extracellular space"/>
    <property type="evidence" value="ECO:0007669"/>
    <property type="project" value="TreeGrafter"/>
</dbReference>
<dbReference type="Ensembl" id="ENSVKKT00000028074.1">
    <property type="protein sequence ID" value="ENSVKKP00000027406.1"/>
    <property type="gene ID" value="ENSVKKG00000017828.1"/>
</dbReference>
<keyword evidence="4" id="KW-0677">Repeat</keyword>
<dbReference type="PANTHER" id="PTHR22804:SF40">
    <property type="entry name" value="HYALURONAN AND PROTEOGLYCAN LINK PROTEIN 3"/>
    <property type="match status" value="1"/>
</dbReference>
<dbReference type="GO" id="GO:0005540">
    <property type="term" value="F:hyaluronic acid binding"/>
    <property type="evidence" value="ECO:0007669"/>
    <property type="project" value="UniProtKB-KW"/>
</dbReference>
<dbReference type="PRINTS" id="PR01265">
    <property type="entry name" value="LINKMODULE"/>
</dbReference>
<comment type="subcellular location">
    <subcellularLocation>
        <location evidence="1">Secreted</location>
        <location evidence="1">Extracellular space</location>
        <location evidence="1">Extracellular matrix</location>
    </subcellularLocation>
</comment>
<dbReference type="GO" id="GO:0001501">
    <property type="term" value="P:skeletal system development"/>
    <property type="evidence" value="ECO:0007669"/>
    <property type="project" value="TreeGrafter"/>
</dbReference>
<dbReference type="InterPro" id="IPR036179">
    <property type="entry name" value="Ig-like_dom_sf"/>
</dbReference>
<dbReference type="InterPro" id="IPR007110">
    <property type="entry name" value="Ig-like_dom"/>
</dbReference>
<evidence type="ECO:0000259" key="10">
    <source>
        <dbReference type="PROSITE" id="PS50835"/>
    </source>
</evidence>
<dbReference type="CTD" id="145864"/>
<dbReference type="CDD" id="cd05877">
    <property type="entry name" value="Ig_LP_like"/>
    <property type="match status" value="1"/>
</dbReference>
<comment type="similarity">
    <text evidence="8">Belongs to the HAPLN family.</text>
</comment>
<proteinExistence type="inferred from homology"/>
<dbReference type="InterPro" id="IPR016186">
    <property type="entry name" value="C-type_lectin-like/link_sf"/>
</dbReference>
<dbReference type="AlphaFoldDB" id="A0A8D2LTK8"/>
<evidence type="ECO:0000256" key="1">
    <source>
        <dbReference type="ARBA" id="ARBA00004498"/>
    </source>
</evidence>
<keyword evidence="13" id="KW-1185">Reference proteome</keyword>
<evidence type="ECO:0000313" key="13">
    <source>
        <dbReference type="Proteomes" id="UP000694545"/>
    </source>
</evidence>
<dbReference type="GeneID" id="123027767"/>
<dbReference type="InterPro" id="IPR000538">
    <property type="entry name" value="Link_dom"/>
</dbReference>
<dbReference type="InterPro" id="IPR013106">
    <property type="entry name" value="Ig_V-set"/>
</dbReference>
<dbReference type="GO" id="GO:0072534">
    <property type="term" value="C:perineuronal net"/>
    <property type="evidence" value="ECO:0007669"/>
    <property type="project" value="TreeGrafter"/>
</dbReference>
<feature type="domain" description="Ig-like" evidence="10">
    <location>
        <begin position="102"/>
        <end position="203"/>
    </location>
</feature>
<keyword evidence="2" id="KW-0964">Secreted</keyword>
<dbReference type="GO" id="GO:0045202">
    <property type="term" value="C:synapse"/>
    <property type="evidence" value="ECO:0007669"/>
    <property type="project" value="TreeGrafter"/>
</dbReference>
<evidence type="ECO:0000256" key="7">
    <source>
        <dbReference type="ARBA" id="ARBA00023319"/>
    </source>
</evidence>
<keyword evidence="7" id="KW-0393">Immunoglobulin domain</keyword>
<dbReference type="InterPro" id="IPR016187">
    <property type="entry name" value="CTDL_fold"/>
</dbReference>
<gene>
    <name evidence="12" type="primary">HAPLN3</name>
</gene>
<evidence type="ECO:0000313" key="12">
    <source>
        <dbReference type="Ensembl" id="ENSVKKP00000027406.1"/>
    </source>
</evidence>
<dbReference type="Pfam" id="PF07686">
    <property type="entry name" value="V-set"/>
    <property type="match status" value="1"/>
</dbReference>
<dbReference type="CDD" id="cd03518">
    <property type="entry name" value="Link_domain_HAPLN_module_1"/>
    <property type="match status" value="1"/>
</dbReference>
<feature type="domain" description="Link" evidence="11">
    <location>
        <begin position="205"/>
        <end position="300"/>
    </location>
</feature>
<sequence>MFYKPGENSVRVSHELCHWLISPPCLPLRDTFLLQNPLQEMLFHLVVMLLQMGSGCGGLPFYNGFYYDRVMNDKGDGNRGVQFNGVKLMVETSSDTIFAHRGANVTLPCHYHFAPQLNSPHQIRVKWSKLQQDNTKDRDVLAAAGPTQRSFGEFRGRAQLQQASPHEVSLVIDDLRLQDAGKYRCEVIDGLEDESGTVDLELQGVVFPYQPHQGRYMLNFHEAKKTCEEQDAVIASFDQLFASWMEGLDWCNAGWLVDGTVQYPITLPREPCGGKNMAPGIRSYGERHKKLNRFDVFCFSSALKGIVYYLTHQEKFTLEEAKQACQDDQAEIAKVGQLYSAWKFLRLDRCDAGWLADGSVRYPIVSPRPNCGPPEPGIRNFGFPKAGKFGVYCYKMS</sequence>
<dbReference type="GO" id="GO:0007417">
    <property type="term" value="P:central nervous system development"/>
    <property type="evidence" value="ECO:0007669"/>
    <property type="project" value="TreeGrafter"/>
</dbReference>
<keyword evidence="5 9" id="KW-1015">Disulfide bond</keyword>
<reference evidence="12" key="2">
    <citation type="submission" date="2025-09" db="UniProtKB">
        <authorList>
            <consortium name="Ensembl"/>
        </authorList>
    </citation>
    <scope>IDENTIFICATION</scope>
</reference>
<dbReference type="CDD" id="cd03519">
    <property type="entry name" value="Link_domain_HAPLN_module_2"/>
    <property type="match status" value="1"/>
</dbReference>
<dbReference type="FunFam" id="3.10.100.10:FF:000001">
    <property type="entry name" value="Hyaluronan proteoglycan link protein 1"/>
    <property type="match status" value="1"/>
</dbReference>
<keyword evidence="6" id="KW-0373">Hyaluronic acid</keyword>
<dbReference type="KEGG" id="vko:123027767"/>
<accession>A0A8D2LTK8</accession>
<dbReference type="Gene3D" id="3.10.100.10">
    <property type="entry name" value="Mannose-Binding Protein A, subunit A"/>
    <property type="match status" value="2"/>
</dbReference>
<evidence type="ECO:0000259" key="11">
    <source>
        <dbReference type="PROSITE" id="PS50963"/>
    </source>
</evidence>
<evidence type="ECO:0000256" key="8">
    <source>
        <dbReference type="ARBA" id="ARBA00038272"/>
    </source>
</evidence>
<dbReference type="Proteomes" id="UP000694545">
    <property type="component" value="Unplaced"/>
</dbReference>
<dbReference type="OMA" id="AHPRPNC"/>
<dbReference type="PROSITE" id="PS50835">
    <property type="entry name" value="IG_LIKE"/>
    <property type="match status" value="1"/>
</dbReference>
<keyword evidence="3" id="KW-0272">Extracellular matrix</keyword>
<dbReference type="GO" id="GO:0002052">
    <property type="term" value="P:positive regulation of neuroblast proliferation"/>
    <property type="evidence" value="ECO:0007669"/>
    <property type="project" value="TreeGrafter"/>
</dbReference>
<evidence type="ECO:0000256" key="3">
    <source>
        <dbReference type="ARBA" id="ARBA00022530"/>
    </source>
</evidence>
<dbReference type="InterPro" id="IPR013783">
    <property type="entry name" value="Ig-like_fold"/>
</dbReference>
<feature type="disulfide bond" evidence="9">
    <location>
        <begin position="251"/>
        <end position="272"/>
    </location>
</feature>
<dbReference type="Gene3D" id="2.60.40.10">
    <property type="entry name" value="Immunoglobulins"/>
    <property type="match status" value="1"/>
</dbReference>
<protein>
    <submittedName>
        <fullName evidence="12">Hyaluronan and proteoglycan link protein 3</fullName>
    </submittedName>
</protein>
<dbReference type="RefSeq" id="XP_044294900.1">
    <property type="nucleotide sequence ID" value="XM_044438965.1"/>
</dbReference>
<dbReference type="GO" id="GO:0007155">
    <property type="term" value="P:cell adhesion"/>
    <property type="evidence" value="ECO:0007669"/>
    <property type="project" value="InterPro"/>
</dbReference>
<evidence type="ECO:0000256" key="5">
    <source>
        <dbReference type="ARBA" id="ARBA00023157"/>
    </source>
</evidence>
<comment type="caution">
    <text evidence="9">Lacks conserved residue(s) required for the propagation of feature annotation.</text>
</comment>
<dbReference type="Pfam" id="PF00193">
    <property type="entry name" value="Xlink"/>
    <property type="match status" value="2"/>
</dbReference>
<dbReference type="InterPro" id="IPR003599">
    <property type="entry name" value="Ig_sub"/>
</dbReference>
<dbReference type="SUPFAM" id="SSF48726">
    <property type="entry name" value="Immunoglobulin"/>
    <property type="match status" value="1"/>
</dbReference>
<dbReference type="GO" id="GO:0010001">
    <property type="term" value="P:glial cell differentiation"/>
    <property type="evidence" value="ECO:0007669"/>
    <property type="project" value="TreeGrafter"/>
</dbReference>
<organism evidence="12 13">
    <name type="scientific">Varanus komodoensis</name>
    <name type="common">Komodo dragon</name>
    <dbReference type="NCBI Taxonomy" id="61221"/>
    <lineage>
        <taxon>Eukaryota</taxon>
        <taxon>Metazoa</taxon>
        <taxon>Chordata</taxon>
        <taxon>Craniata</taxon>
        <taxon>Vertebrata</taxon>
        <taxon>Euteleostomi</taxon>
        <taxon>Lepidosauria</taxon>
        <taxon>Squamata</taxon>
        <taxon>Bifurcata</taxon>
        <taxon>Unidentata</taxon>
        <taxon>Episquamata</taxon>
        <taxon>Toxicofera</taxon>
        <taxon>Anguimorpha</taxon>
        <taxon>Paleoanguimorpha</taxon>
        <taxon>Varanoidea</taxon>
        <taxon>Varanidae</taxon>
        <taxon>Varanus</taxon>
    </lineage>
</organism>
<dbReference type="PANTHER" id="PTHR22804">
    <property type="entry name" value="AGGRECAN/VERSICAN PROTEOGLYCAN"/>
    <property type="match status" value="1"/>
</dbReference>
<dbReference type="PROSITE" id="PS50963">
    <property type="entry name" value="LINK_2"/>
    <property type="match status" value="2"/>
</dbReference>
<name>A0A8D2LTK8_VARKO</name>
<dbReference type="SMART" id="SM00445">
    <property type="entry name" value="LINK"/>
    <property type="match status" value="2"/>
</dbReference>